<feature type="domain" description="Glycosyltransferase 2-like" evidence="2">
    <location>
        <begin position="6"/>
        <end position="132"/>
    </location>
</feature>
<dbReference type="SUPFAM" id="SSF53448">
    <property type="entry name" value="Nucleotide-diphospho-sugar transferases"/>
    <property type="match status" value="1"/>
</dbReference>
<dbReference type="CDD" id="cd00761">
    <property type="entry name" value="Glyco_tranf_GTA_type"/>
    <property type="match status" value="1"/>
</dbReference>
<dbReference type="InterPro" id="IPR029044">
    <property type="entry name" value="Nucleotide-diphossugar_trans"/>
</dbReference>
<dbReference type="PANTHER" id="PTHR43685:SF2">
    <property type="entry name" value="GLYCOSYLTRANSFERASE 2-LIKE DOMAIN-CONTAINING PROTEIN"/>
    <property type="match status" value="1"/>
</dbReference>
<reference evidence="5" key="1">
    <citation type="journal article" date="2019" name="Int. J. Syst. Evol. Microbiol.">
        <title>The Global Catalogue of Microorganisms (GCM) 10K type strain sequencing project: providing services to taxonomists for standard genome sequencing and annotation.</title>
        <authorList>
            <consortium name="The Broad Institute Genomics Platform"/>
            <consortium name="The Broad Institute Genome Sequencing Center for Infectious Disease"/>
            <person name="Wu L."/>
            <person name="Ma J."/>
        </authorList>
    </citation>
    <scope>NUCLEOTIDE SEQUENCE [LARGE SCALE GENOMIC DNA]</scope>
    <source>
        <strain evidence="5">CGMCC 1.12769</strain>
    </source>
</reference>
<dbReference type="InterPro" id="IPR050834">
    <property type="entry name" value="Glycosyltransf_2"/>
</dbReference>
<keyword evidence="5" id="KW-1185">Reference proteome</keyword>
<dbReference type="EMBL" id="BMFT01000001">
    <property type="protein sequence ID" value="GGH21339.1"/>
    <property type="molecule type" value="Genomic_DNA"/>
</dbReference>
<evidence type="ECO:0000259" key="2">
    <source>
        <dbReference type="Pfam" id="PF00535"/>
    </source>
</evidence>
<dbReference type="Gene3D" id="3.90.550.10">
    <property type="entry name" value="Spore Coat Polysaccharide Biosynthesis Protein SpsA, Chain A"/>
    <property type="match status" value="1"/>
</dbReference>
<dbReference type="InterPro" id="IPR027791">
    <property type="entry name" value="Galactosyl_T_C"/>
</dbReference>
<proteinExistence type="predicted"/>
<name>A0ABQ1YEC4_9BACL</name>
<keyword evidence="1" id="KW-0808">Transferase</keyword>
<accession>A0ABQ1YEC4</accession>
<organism evidence="4 5">
    <name type="scientific">Paenibacillus segetis</name>
    <dbReference type="NCBI Taxonomy" id="1325360"/>
    <lineage>
        <taxon>Bacteria</taxon>
        <taxon>Bacillati</taxon>
        <taxon>Bacillota</taxon>
        <taxon>Bacilli</taxon>
        <taxon>Bacillales</taxon>
        <taxon>Paenibacillaceae</taxon>
        <taxon>Paenibacillus</taxon>
    </lineage>
</organism>
<dbReference type="PANTHER" id="PTHR43685">
    <property type="entry name" value="GLYCOSYLTRANSFERASE"/>
    <property type="match status" value="1"/>
</dbReference>
<dbReference type="Pfam" id="PF02709">
    <property type="entry name" value="Glyco_transf_7C"/>
    <property type="match status" value="1"/>
</dbReference>
<gene>
    <name evidence="4" type="ORF">GCM10008013_19190</name>
</gene>
<evidence type="ECO:0000259" key="3">
    <source>
        <dbReference type="Pfam" id="PF02709"/>
    </source>
</evidence>
<protein>
    <recommendedName>
        <fullName evidence="6">Glycosyl transferase</fullName>
    </recommendedName>
</protein>
<evidence type="ECO:0000313" key="4">
    <source>
        <dbReference type="EMBL" id="GGH21339.1"/>
    </source>
</evidence>
<dbReference type="InterPro" id="IPR001173">
    <property type="entry name" value="Glyco_trans_2-like"/>
</dbReference>
<evidence type="ECO:0000256" key="1">
    <source>
        <dbReference type="ARBA" id="ARBA00022679"/>
    </source>
</evidence>
<comment type="caution">
    <text evidence="4">The sequence shown here is derived from an EMBL/GenBank/DDBJ whole genome shotgun (WGS) entry which is preliminary data.</text>
</comment>
<sequence>MAIRYSVIVPTFNRAEQLLLTLVSFDRVTYAKDQFEIIVVDDGSTDGTQALVEGFQTAVPLSYLCNDVQRGRSVTRNLGLRHAKGLYVVFCDADFLVLPEFFQVLDDCHRAYPRTVLSGIPFSWNDAYTHFYPDFSSDEKQMCRDVLTKVGLWNDEFERSDHIIPLLTPDDLINQTDRLSQLLIPEKIDPNVRKQFAKRDVAPWLKLITRCVSIKRSYLTRVGGFNEQFVKYGLEDWDLGYRLHRKKIRFHSIKQVLGYHQEHPHIYRGEDGNLENLRILFRSNGFKDPELNLLAIMPAWNDVETYKHTLRVIRRGMRSRSERTTSLLTRRTLQIAAKQLVQGKRPETYKRSLRSIRNKLRASKKKGQSAQLLSTILEKCTNIVDG</sequence>
<dbReference type="Pfam" id="PF00535">
    <property type="entry name" value="Glycos_transf_2"/>
    <property type="match status" value="1"/>
</dbReference>
<feature type="domain" description="Galactosyltransferase C-terminal" evidence="3">
    <location>
        <begin position="209"/>
        <end position="265"/>
    </location>
</feature>
<dbReference type="RefSeq" id="WP_188538086.1">
    <property type="nucleotide sequence ID" value="NZ_BMFT01000001.1"/>
</dbReference>
<evidence type="ECO:0008006" key="6">
    <source>
        <dbReference type="Google" id="ProtNLM"/>
    </source>
</evidence>
<dbReference type="Proteomes" id="UP000659344">
    <property type="component" value="Unassembled WGS sequence"/>
</dbReference>
<evidence type="ECO:0000313" key="5">
    <source>
        <dbReference type="Proteomes" id="UP000659344"/>
    </source>
</evidence>